<keyword evidence="3 6" id="KW-0067">ATP-binding</keyword>
<dbReference type="InterPro" id="IPR036277">
    <property type="entry name" value="SMC_hinge_sf"/>
</dbReference>
<comment type="similarity">
    <text evidence="6">Belongs to the SMC family.</text>
</comment>
<dbReference type="Gene3D" id="1.10.287.1490">
    <property type="match status" value="1"/>
</dbReference>
<dbReference type="InterPro" id="IPR003395">
    <property type="entry name" value="RecF/RecN/SMC_N"/>
</dbReference>
<evidence type="ECO:0000256" key="3">
    <source>
        <dbReference type="ARBA" id="ARBA00022840"/>
    </source>
</evidence>
<sequence length="1180" mass="132534">MKLKSLEISGFKSFADKTIIEFMPGMTGIVGPNGSGKSNIIEAIRWVMGEQSAKDLRGTKMSDIIFGGTNKRSALNRSEVSMTFDNSDHYIKSEFNEIRITRKLYRSGESTYQINGVDSRLRDIHELFMDTGLGRESFSIISQGRVEGIFNAKSEERRGIIEEVAGVYKYKQNKERAQKELKQTGDNLARVADIIYEIQGRIEPLAEQSAQATDYIAQNDRFETLDTLRLALTHRNLETQIKQATTKVEAQDSRVNQVKSALDILHQSLSEKRQERVSVQLQRDKLQQEILHDTQERERLIGAKNLSAQQIKTIEQNIVQKNSQTADWGKRVQELKQQVKQRHVENQTLQEQKQTLQQQVASFDNAVQVALQHDLQKKIAHHRHVYIQTMQTIAALHNSLQSDQKLQQRLMNRRQILSQKLLDEKQTLATLTLDLPKQHDVIPINRFESDVVTLQKQSERDTKRYQAYEKQWYSALNDLNKTRSQRDALTALDEYAGFYQGVRALMQSQVRQQFLGIKGVVAELMTVPANYTMAVETVLGGALQQIVVDTTGTAKAVIGYLTQKRAGRVTILPIDTIKPRPLPGISRVTSSEGFIGIAADLVEMPVEMADIKSNLLGSTVIAENLDAATQIARLGNYRFRVVSLDGQVVNAGGAMTGGANHKSGTSILSRQTELTRLNEQLETLTQLTNKLEKSLQDSRLQGDNLRQKLQAAQERLTTAQNDTAQIDYDLARRQDVVKQQKRVLQALQIESDELTKQLADIASQLTTNQQKLEVVQDKQINQENETKRLEQELADSSLQSQVSSEQKAAVQTNYATVQAKMDSLASQIKLLKTQHDDAENQWHQVQSALKEANDQLNTAKSNADNVKKVDVITNRIVAIQAKFDQYTKQVNDLTDLVVILENQVTTQQETLRANNSAQSQAVGQLTHLEGQLDNVQAQLLTQYGIVDITDIVTDHETAELSHLESQLALVKRSLDELGTVNIGAIAEYEEVKIRFDFLTKQRDDLKTASDTLLQTIDEMDEEVQIRFKQTFDAVAARFSTIYAKMFGGGRAEIFLTDPKHLLTTGIDITAQPPGKKFQQMSLLSGGEKALTAITLLFAILDVRPVPFVVLDEAEAALDEANVDRFAKYLYHFSGDTQFIVITHRKGTMMNANLLYGVTMQEAGVSKMIAIDLDKVTESVG</sequence>
<dbReference type="InterPro" id="IPR011890">
    <property type="entry name" value="SMC_prok"/>
</dbReference>
<feature type="binding site" evidence="6">
    <location>
        <begin position="32"/>
        <end position="39"/>
    </location>
    <ligand>
        <name>ATP</name>
        <dbReference type="ChEBI" id="CHEBI:30616"/>
    </ligand>
</feature>
<proteinExistence type="inferred from homology"/>
<evidence type="ECO:0000256" key="2">
    <source>
        <dbReference type="ARBA" id="ARBA00022741"/>
    </source>
</evidence>
<comment type="subunit">
    <text evidence="6">Homodimer.</text>
</comment>
<dbReference type="InterPro" id="IPR024704">
    <property type="entry name" value="SMC"/>
</dbReference>
<gene>
    <name evidence="6 8" type="primary">smc</name>
    <name evidence="8" type="ORF">AB3K24_07130</name>
</gene>
<dbReference type="InterPro" id="IPR010935">
    <property type="entry name" value="SMC_hinge"/>
</dbReference>
<reference evidence="8 9" key="1">
    <citation type="submission" date="2024-07" db="EMBL/GenBank/DDBJ databases">
        <authorList>
            <person name="Yun M."/>
        </authorList>
    </citation>
    <scope>NUCLEOTIDE SEQUENCE [LARGE SCALE GENOMIC DNA]</scope>
    <source>
        <strain evidence="8 9">MS01</strain>
    </source>
</reference>
<comment type="subcellular location">
    <subcellularLocation>
        <location evidence="6">Cytoplasm</location>
    </subcellularLocation>
</comment>
<dbReference type="SUPFAM" id="SSF75553">
    <property type="entry name" value="Smc hinge domain"/>
    <property type="match status" value="1"/>
</dbReference>
<dbReference type="Gene3D" id="1.20.1060.20">
    <property type="match status" value="1"/>
</dbReference>
<evidence type="ECO:0000256" key="6">
    <source>
        <dbReference type="HAMAP-Rule" id="MF_01894"/>
    </source>
</evidence>
<feature type="coiled-coil region" evidence="6">
    <location>
        <begin position="234"/>
        <end position="289"/>
    </location>
</feature>
<dbReference type="NCBIfam" id="TIGR02168">
    <property type="entry name" value="SMC_prok_B"/>
    <property type="match status" value="1"/>
</dbReference>
<comment type="function">
    <text evidence="6">Required for chromosome condensation and partitioning.</text>
</comment>
<dbReference type="PIRSF" id="PIRSF005719">
    <property type="entry name" value="SMC"/>
    <property type="match status" value="1"/>
</dbReference>
<evidence type="ECO:0000259" key="7">
    <source>
        <dbReference type="SMART" id="SM00968"/>
    </source>
</evidence>
<keyword evidence="4 6" id="KW-0175">Coiled coil</keyword>
<dbReference type="SUPFAM" id="SSF52540">
    <property type="entry name" value="P-loop containing nucleoside triphosphate hydrolases"/>
    <property type="match status" value="1"/>
</dbReference>
<evidence type="ECO:0000256" key="1">
    <source>
        <dbReference type="ARBA" id="ARBA00022490"/>
    </source>
</evidence>
<dbReference type="CDD" id="cd03278">
    <property type="entry name" value="ABC_SMC_barmotin"/>
    <property type="match status" value="2"/>
</dbReference>
<protein>
    <recommendedName>
        <fullName evidence="6">Chromosome partition protein Smc</fullName>
    </recommendedName>
</protein>
<evidence type="ECO:0000313" key="9">
    <source>
        <dbReference type="Proteomes" id="UP001556617"/>
    </source>
</evidence>
<dbReference type="RefSeq" id="WP_367974684.1">
    <property type="nucleotide sequence ID" value="NZ_JBFPEQ010000001.1"/>
</dbReference>
<keyword evidence="5 6" id="KW-0238">DNA-binding</keyword>
<comment type="domain">
    <text evidence="6">Contains large globular domains required for ATP hydrolysis at each terminus and a third globular domain forming a flexible hinge near the middle of the molecule. These domains are separated by coiled-coil structures.</text>
</comment>
<evidence type="ECO:0000256" key="4">
    <source>
        <dbReference type="ARBA" id="ARBA00023054"/>
    </source>
</evidence>
<keyword evidence="1 6" id="KW-0963">Cytoplasm</keyword>
<comment type="caution">
    <text evidence="8">The sequence shown here is derived from an EMBL/GenBank/DDBJ whole genome shotgun (WGS) entry which is preliminary data.</text>
</comment>
<dbReference type="HAMAP" id="MF_01894">
    <property type="entry name" value="Smc_prok"/>
    <property type="match status" value="1"/>
</dbReference>
<name>A0ABV3S3V6_9LACO</name>
<dbReference type="Proteomes" id="UP001556617">
    <property type="component" value="Unassembled WGS sequence"/>
</dbReference>
<dbReference type="EMBL" id="JBFPER010000001">
    <property type="protein sequence ID" value="MEX0381125.1"/>
    <property type="molecule type" value="Genomic_DNA"/>
</dbReference>
<dbReference type="InterPro" id="IPR027417">
    <property type="entry name" value="P-loop_NTPase"/>
</dbReference>
<keyword evidence="2 6" id="KW-0547">Nucleotide-binding</keyword>
<feature type="domain" description="SMC hinge" evidence="7">
    <location>
        <begin position="515"/>
        <end position="632"/>
    </location>
</feature>
<accession>A0ABV3S3V6</accession>
<dbReference type="PANTHER" id="PTHR43977">
    <property type="entry name" value="STRUCTURAL MAINTENANCE OF CHROMOSOMES PROTEIN 3"/>
    <property type="match status" value="1"/>
</dbReference>
<evidence type="ECO:0000313" key="8">
    <source>
        <dbReference type="EMBL" id="MEX0381125.1"/>
    </source>
</evidence>
<dbReference type="Pfam" id="PF06470">
    <property type="entry name" value="SMC_hinge"/>
    <property type="match status" value="1"/>
</dbReference>
<dbReference type="SMART" id="SM00968">
    <property type="entry name" value="SMC_hinge"/>
    <property type="match status" value="1"/>
</dbReference>
<dbReference type="Gene3D" id="3.40.50.300">
    <property type="entry name" value="P-loop containing nucleotide triphosphate hydrolases"/>
    <property type="match status" value="2"/>
</dbReference>
<feature type="coiled-coil region" evidence="6">
    <location>
        <begin position="332"/>
        <end position="366"/>
    </location>
</feature>
<evidence type="ECO:0000256" key="5">
    <source>
        <dbReference type="ARBA" id="ARBA00023125"/>
    </source>
</evidence>
<dbReference type="SUPFAM" id="SSF57997">
    <property type="entry name" value="Tropomyosin"/>
    <property type="match status" value="1"/>
</dbReference>
<organism evidence="8 9">
    <name type="scientific">Leuconostoc aquikimchii</name>
    <dbReference type="NCBI Taxonomy" id="3236804"/>
    <lineage>
        <taxon>Bacteria</taxon>
        <taxon>Bacillati</taxon>
        <taxon>Bacillota</taxon>
        <taxon>Bacilli</taxon>
        <taxon>Lactobacillales</taxon>
        <taxon>Lactobacillaceae</taxon>
        <taxon>Leuconostoc</taxon>
    </lineage>
</organism>
<feature type="coiled-coil region" evidence="6">
    <location>
        <begin position="674"/>
        <end position="903"/>
    </location>
</feature>
<dbReference type="Gene3D" id="3.30.70.1620">
    <property type="match status" value="1"/>
</dbReference>
<dbReference type="Pfam" id="PF02463">
    <property type="entry name" value="SMC_N"/>
    <property type="match status" value="1"/>
</dbReference>
<keyword evidence="9" id="KW-1185">Reference proteome</keyword>